<feature type="non-terminal residue" evidence="1">
    <location>
        <position position="1"/>
    </location>
</feature>
<gene>
    <name evidence="1" type="ORF">N336_01096</name>
</gene>
<feature type="non-terminal residue" evidence="1">
    <location>
        <position position="105"/>
    </location>
</feature>
<protein>
    <submittedName>
        <fullName evidence="1">Uncharacterized protein</fullName>
    </submittedName>
</protein>
<dbReference type="EMBL" id="KL424002">
    <property type="protein sequence ID" value="KFW89748.1"/>
    <property type="molecule type" value="Genomic_DNA"/>
</dbReference>
<evidence type="ECO:0000313" key="1">
    <source>
        <dbReference type="EMBL" id="KFW89748.1"/>
    </source>
</evidence>
<dbReference type="AlphaFoldDB" id="A0A093QLH5"/>
<proteinExistence type="predicted"/>
<sequence length="105" mass="11501">LLDEQLTLDPHPKVGGVVIYERMSPQCDLKPIFPEFCKHLCHVGELDGVKVKVPIGLRVHVINFNVAAIETVLLDLFSKSQEFILVNIVLVECPGGPDGVSEGIL</sequence>
<organism evidence="1 2">
    <name type="scientific">Phalacrocorax carbo</name>
    <name type="common">Great cormorant</name>
    <name type="synonym">Pelecanus carbo</name>
    <dbReference type="NCBI Taxonomy" id="9209"/>
    <lineage>
        <taxon>Eukaryota</taxon>
        <taxon>Metazoa</taxon>
        <taxon>Chordata</taxon>
        <taxon>Craniata</taxon>
        <taxon>Vertebrata</taxon>
        <taxon>Euteleostomi</taxon>
        <taxon>Archelosauria</taxon>
        <taxon>Archosauria</taxon>
        <taxon>Dinosauria</taxon>
        <taxon>Saurischia</taxon>
        <taxon>Theropoda</taxon>
        <taxon>Coelurosauria</taxon>
        <taxon>Aves</taxon>
        <taxon>Neognathae</taxon>
        <taxon>Neoaves</taxon>
        <taxon>Aequornithes</taxon>
        <taxon>Suliformes</taxon>
        <taxon>Phalacrocoracidae</taxon>
        <taxon>Phalacrocorax</taxon>
    </lineage>
</organism>
<accession>A0A093QLH5</accession>
<keyword evidence="2" id="KW-1185">Reference proteome</keyword>
<dbReference type="Proteomes" id="UP000053238">
    <property type="component" value="Unassembled WGS sequence"/>
</dbReference>
<evidence type="ECO:0000313" key="2">
    <source>
        <dbReference type="Proteomes" id="UP000053238"/>
    </source>
</evidence>
<name>A0A093QLH5_PHACA</name>
<reference evidence="1 2" key="1">
    <citation type="submission" date="2014-04" db="EMBL/GenBank/DDBJ databases">
        <title>Genome evolution of avian class.</title>
        <authorList>
            <person name="Zhang G."/>
            <person name="Li C."/>
        </authorList>
    </citation>
    <scope>NUCLEOTIDE SEQUENCE [LARGE SCALE GENOMIC DNA]</scope>
    <source>
        <strain evidence="1">BGI_N336</strain>
    </source>
</reference>